<name>A0A0L6CT90_9RHOB</name>
<dbReference type="GO" id="GO:0016491">
    <property type="term" value="F:oxidoreductase activity"/>
    <property type="evidence" value="ECO:0007669"/>
    <property type="project" value="UniProtKB-KW"/>
</dbReference>
<dbReference type="SUPFAM" id="SSF51905">
    <property type="entry name" value="FAD/NAD(P)-binding domain"/>
    <property type="match status" value="1"/>
</dbReference>
<dbReference type="RefSeq" id="WP_420833251.1">
    <property type="nucleotide sequence ID" value="NZ_CP118494.1"/>
</dbReference>
<feature type="domain" description="FAD dependent oxidoreductase" evidence="2">
    <location>
        <begin position="7"/>
        <end position="395"/>
    </location>
</feature>
<organism evidence="3 4">
    <name type="scientific">Roseovarius tolerans</name>
    <dbReference type="NCBI Taxonomy" id="74031"/>
    <lineage>
        <taxon>Bacteria</taxon>
        <taxon>Pseudomonadati</taxon>
        <taxon>Pseudomonadota</taxon>
        <taxon>Alphaproteobacteria</taxon>
        <taxon>Rhodobacterales</taxon>
        <taxon>Roseobacteraceae</taxon>
        <taxon>Roseovarius</taxon>
    </lineage>
</organism>
<dbReference type="GO" id="GO:0005737">
    <property type="term" value="C:cytoplasm"/>
    <property type="evidence" value="ECO:0007669"/>
    <property type="project" value="TreeGrafter"/>
</dbReference>
<dbReference type="SUPFAM" id="SSF54373">
    <property type="entry name" value="FAD-linked reductases, C-terminal domain"/>
    <property type="match status" value="1"/>
</dbReference>
<dbReference type="Gene3D" id="3.30.9.10">
    <property type="entry name" value="D-Amino Acid Oxidase, subunit A, domain 2"/>
    <property type="match status" value="1"/>
</dbReference>
<sequence>MSTPQNIIVIGAGICGLSSAIWLRRAGHTVTLVDREYPGAGASQGNAGLLAQWAIVPVNTPDLIPTAIKYLSNPRSPLFLQWSYLPRLLPWLWQFTRNATPEGTRRMVEGLIPIVGDSVDQHRALVRGTPAEKWLATSDFAYAYPSRAGFEADSYGWEMKRAAGHIPEVIEGAAVREVEPMLGPATQCLALLKDHGHIRDPLAYMADLASVLQSEGGQYRRAEVRDITLTDGRITGVVTDQGTLPCDTAVLSAGIWSKPLMRKLGLKVPLEAERGYHLHFKAPSQMPRHPLMISSGKFAVNPMAHGLRCAGTVELGGITKGPSRAPLDLIRRVSAQVFPDLTYDSVEEWMGFRPSTPDSLPLIGEIGGTGVHAAFGHQHIGLTAGPKTGRLIADMIAGRRPNIDLAPYDANRFC</sequence>
<comment type="caution">
    <text evidence="3">The sequence shown here is derived from an EMBL/GenBank/DDBJ whole genome shotgun (WGS) entry which is preliminary data.</text>
</comment>
<dbReference type="EMBL" id="LGVV01000035">
    <property type="protein sequence ID" value="KNX40969.1"/>
    <property type="molecule type" value="Genomic_DNA"/>
</dbReference>
<dbReference type="STRING" id="74031.SAMN04488077_10683"/>
<keyword evidence="1 3" id="KW-0560">Oxidoreductase</keyword>
<evidence type="ECO:0000256" key="1">
    <source>
        <dbReference type="ARBA" id="ARBA00023002"/>
    </source>
</evidence>
<accession>A0A0L6CT90</accession>
<proteinExistence type="predicted"/>
<dbReference type="InterPro" id="IPR006076">
    <property type="entry name" value="FAD-dep_OxRdtase"/>
</dbReference>
<dbReference type="EC" id="1.4.99.6" evidence="3"/>
<protein>
    <submittedName>
        <fullName evidence="3">D-amino acid dehydrogenase small subunit</fullName>
        <ecNumber evidence="3">1.4.99.6</ecNumber>
    </submittedName>
</protein>
<dbReference type="PANTHER" id="PTHR13847:SF289">
    <property type="entry name" value="GLYCINE OXIDASE"/>
    <property type="match status" value="1"/>
</dbReference>
<reference evidence="4" key="1">
    <citation type="submission" date="2015-07" db="EMBL/GenBank/DDBJ databases">
        <title>Draft Genome Sequence of Roseovarius tolerans EL-164, a producer of N-Acylated Alanine Methyl Esters (NAMEs).</title>
        <authorList>
            <person name="Voget S."/>
            <person name="Bruns H."/>
            <person name="Wagner-Doebler I."/>
            <person name="Schulz S."/>
            <person name="Daniel R."/>
        </authorList>
    </citation>
    <scope>NUCLEOTIDE SEQUENCE [LARGE SCALE GENOMIC DNA]</scope>
    <source>
        <strain evidence="4">EL-164</strain>
    </source>
</reference>
<evidence type="ECO:0000313" key="4">
    <source>
        <dbReference type="Proteomes" id="UP000037046"/>
    </source>
</evidence>
<evidence type="ECO:0000313" key="3">
    <source>
        <dbReference type="EMBL" id="KNX40969.1"/>
    </source>
</evidence>
<dbReference type="AlphaFoldDB" id="A0A0L6CT90"/>
<dbReference type="Pfam" id="PF01266">
    <property type="entry name" value="DAO"/>
    <property type="match status" value="1"/>
</dbReference>
<evidence type="ECO:0000259" key="2">
    <source>
        <dbReference type="Pfam" id="PF01266"/>
    </source>
</evidence>
<dbReference type="InterPro" id="IPR036188">
    <property type="entry name" value="FAD/NAD-bd_sf"/>
</dbReference>
<keyword evidence="4" id="KW-1185">Reference proteome</keyword>
<gene>
    <name evidence="3" type="primary">dadA</name>
    <name evidence="3" type="ORF">ROTO_25080</name>
</gene>
<dbReference type="Proteomes" id="UP000037046">
    <property type="component" value="Unassembled WGS sequence"/>
</dbReference>
<dbReference type="PANTHER" id="PTHR13847">
    <property type="entry name" value="SARCOSINE DEHYDROGENASE-RELATED"/>
    <property type="match status" value="1"/>
</dbReference>
<dbReference type="Gene3D" id="3.50.50.60">
    <property type="entry name" value="FAD/NAD(P)-binding domain"/>
    <property type="match status" value="2"/>
</dbReference>
<dbReference type="PATRIC" id="fig|74031.6.peg.2561"/>